<dbReference type="InterPro" id="IPR045592">
    <property type="entry name" value="DUF6461"/>
</dbReference>
<reference evidence="2" key="1">
    <citation type="journal article" date="2019" name="Int. J. Syst. Evol. Microbiol.">
        <title>The Global Catalogue of Microorganisms (GCM) 10K type strain sequencing project: providing services to taxonomists for standard genome sequencing and annotation.</title>
        <authorList>
            <consortium name="The Broad Institute Genomics Platform"/>
            <consortium name="The Broad Institute Genome Sequencing Center for Infectious Disease"/>
            <person name="Wu L."/>
            <person name="Ma J."/>
        </authorList>
    </citation>
    <scope>NUCLEOTIDE SEQUENCE [LARGE SCALE GENOMIC DNA]</scope>
    <source>
        <strain evidence="2">CGMCC 4.7357</strain>
    </source>
</reference>
<dbReference type="RefSeq" id="WP_386451337.1">
    <property type="nucleotide sequence ID" value="NZ_JBHSFH010000013.1"/>
</dbReference>
<gene>
    <name evidence="1" type="ORF">ACFPA8_22910</name>
</gene>
<dbReference type="Proteomes" id="UP001595997">
    <property type="component" value="Unassembled WGS sequence"/>
</dbReference>
<dbReference type="EMBL" id="JBHSFH010000013">
    <property type="protein sequence ID" value="MFC4496986.1"/>
    <property type="molecule type" value="Genomic_DNA"/>
</dbReference>
<keyword evidence="2" id="KW-1185">Reference proteome</keyword>
<comment type="caution">
    <text evidence="1">The sequence shown here is derived from an EMBL/GenBank/DDBJ whole genome shotgun (WGS) entry which is preliminary data.</text>
</comment>
<evidence type="ECO:0000313" key="1">
    <source>
        <dbReference type="EMBL" id="MFC4496986.1"/>
    </source>
</evidence>
<evidence type="ECO:0000313" key="2">
    <source>
        <dbReference type="Proteomes" id="UP001595997"/>
    </source>
</evidence>
<name>A0ABV9ADQ5_9ACTN</name>
<organism evidence="1 2">
    <name type="scientific">Streptomyces ovatisporus</name>
    <dbReference type="NCBI Taxonomy" id="1128682"/>
    <lineage>
        <taxon>Bacteria</taxon>
        <taxon>Bacillati</taxon>
        <taxon>Actinomycetota</taxon>
        <taxon>Actinomycetes</taxon>
        <taxon>Kitasatosporales</taxon>
        <taxon>Streptomycetaceae</taxon>
        <taxon>Streptomyces</taxon>
    </lineage>
</organism>
<dbReference type="Pfam" id="PF20062">
    <property type="entry name" value="DUF6461"/>
    <property type="match status" value="1"/>
</dbReference>
<protein>
    <submittedName>
        <fullName evidence="1">DUF6461 domain-containing protein</fullName>
    </submittedName>
</protein>
<accession>A0ABV9ADQ5</accession>
<proteinExistence type="predicted"/>
<sequence length="230" mass="24764">MPDPLTRFRWLEGDCPLDEIFCVSFFHGLEPAGVLSRLGVDPRWTRRMSFEEFGDFFVHVDENVAGTADGSGCFGALKAGDWSAVVEPMGWKGASLDAPGLSRDTTHLAVLRHDYAEHDFVYAVDGSVLTRFDPRMPDMRHGEEPDVLNSRMRAAGLNPRADDEEDWPDEPVASSFALMADVTGVPFTPGLLEQPLLAGCVAGERAFAGWGAAARAEPSAGQGARGPAGA</sequence>